<reference evidence="2" key="1">
    <citation type="journal article" date="2019" name="bioRxiv">
        <title>The Genome of the Zebra Mussel, Dreissena polymorpha: A Resource for Invasive Species Research.</title>
        <authorList>
            <person name="McCartney M.A."/>
            <person name="Auch B."/>
            <person name="Kono T."/>
            <person name="Mallez S."/>
            <person name="Zhang Y."/>
            <person name="Obille A."/>
            <person name="Becker A."/>
            <person name="Abrahante J.E."/>
            <person name="Garbe J."/>
            <person name="Badalamenti J.P."/>
            <person name="Herman A."/>
            <person name="Mangelson H."/>
            <person name="Liachko I."/>
            <person name="Sullivan S."/>
            <person name="Sone E.D."/>
            <person name="Koren S."/>
            <person name="Silverstein K.A.T."/>
            <person name="Beckman K.B."/>
            <person name="Gohl D.M."/>
        </authorList>
    </citation>
    <scope>NUCLEOTIDE SEQUENCE</scope>
    <source>
        <strain evidence="2">Duluth1</strain>
        <tissue evidence="2">Whole animal</tissue>
    </source>
</reference>
<dbReference type="EMBL" id="JAIWYP010000012">
    <property type="protein sequence ID" value="KAH3724244.1"/>
    <property type="molecule type" value="Genomic_DNA"/>
</dbReference>
<dbReference type="AlphaFoldDB" id="A0A9D4CGF4"/>
<reference evidence="2" key="2">
    <citation type="submission" date="2020-11" db="EMBL/GenBank/DDBJ databases">
        <authorList>
            <person name="McCartney M.A."/>
            <person name="Auch B."/>
            <person name="Kono T."/>
            <person name="Mallez S."/>
            <person name="Becker A."/>
            <person name="Gohl D.M."/>
            <person name="Silverstein K.A.T."/>
            <person name="Koren S."/>
            <person name="Bechman K.B."/>
            <person name="Herman A."/>
            <person name="Abrahante J.E."/>
            <person name="Garbe J."/>
        </authorList>
    </citation>
    <scope>NUCLEOTIDE SEQUENCE</scope>
    <source>
        <strain evidence="2">Duluth1</strain>
        <tissue evidence="2">Whole animal</tissue>
    </source>
</reference>
<proteinExistence type="predicted"/>
<dbReference type="Proteomes" id="UP000828390">
    <property type="component" value="Unassembled WGS sequence"/>
</dbReference>
<feature type="compositionally biased region" description="Polar residues" evidence="1">
    <location>
        <begin position="36"/>
        <end position="46"/>
    </location>
</feature>
<evidence type="ECO:0000313" key="2">
    <source>
        <dbReference type="EMBL" id="KAH3724244.1"/>
    </source>
</evidence>
<name>A0A9D4CGF4_DREPO</name>
<feature type="region of interest" description="Disordered" evidence="1">
    <location>
        <begin position="23"/>
        <end position="54"/>
    </location>
</feature>
<evidence type="ECO:0000256" key="1">
    <source>
        <dbReference type="SAM" id="MobiDB-lite"/>
    </source>
</evidence>
<comment type="caution">
    <text evidence="2">The sequence shown here is derived from an EMBL/GenBank/DDBJ whole genome shotgun (WGS) entry which is preliminary data.</text>
</comment>
<keyword evidence="3" id="KW-1185">Reference proteome</keyword>
<sequence>MMSCTHHRLVRAIRLRPSRQRPFVTRQQDTWRRHMSVTSPSRTSDVPSIAMVMQ</sequence>
<organism evidence="2 3">
    <name type="scientific">Dreissena polymorpha</name>
    <name type="common">Zebra mussel</name>
    <name type="synonym">Mytilus polymorpha</name>
    <dbReference type="NCBI Taxonomy" id="45954"/>
    <lineage>
        <taxon>Eukaryota</taxon>
        <taxon>Metazoa</taxon>
        <taxon>Spiralia</taxon>
        <taxon>Lophotrochozoa</taxon>
        <taxon>Mollusca</taxon>
        <taxon>Bivalvia</taxon>
        <taxon>Autobranchia</taxon>
        <taxon>Heteroconchia</taxon>
        <taxon>Euheterodonta</taxon>
        <taxon>Imparidentia</taxon>
        <taxon>Neoheterodontei</taxon>
        <taxon>Myida</taxon>
        <taxon>Dreissenoidea</taxon>
        <taxon>Dreissenidae</taxon>
        <taxon>Dreissena</taxon>
    </lineage>
</organism>
<gene>
    <name evidence="2" type="ORF">DPMN_050059</name>
</gene>
<evidence type="ECO:0000313" key="3">
    <source>
        <dbReference type="Proteomes" id="UP000828390"/>
    </source>
</evidence>
<protein>
    <submittedName>
        <fullName evidence="2">Uncharacterized protein</fullName>
    </submittedName>
</protein>
<accession>A0A9D4CGF4</accession>